<proteinExistence type="predicted"/>
<sequence length="80" mass="8974">MTQTDFPARTLRSALVGLCRVCKTYTEPKEGTCPGSCETQEFSGRRARQVLRRVLICSGCGHSFRPNLDAEEHDCNDFGY</sequence>
<name>A0A0F9V2L3_9ZZZZ</name>
<protein>
    <submittedName>
        <fullName evidence="1">Uncharacterized protein</fullName>
    </submittedName>
</protein>
<evidence type="ECO:0000313" key="1">
    <source>
        <dbReference type="EMBL" id="KKN67751.1"/>
    </source>
</evidence>
<accession>A0A0F9V2L3</accession>
<dbReference type="EMBL" id="LAZR01000466">
    <property type="protein sequence ID" value="KKN67751.1"/>
    <property type="molecule type" value="Genomic_DNA"/>
</dbReference>
<gene>
    <name evidence="1" type="ORF">LCGC14_0457840</name>
</gene>
<reference evidence="1" key="1">
    <citation type="journal article" date="2015" name="Nature">
        <title>Complex archaea that bridge the gap between prokaryotes and eukaryotes.</title>
        <authorList>
            <person name="Spang A."/>
            <person name="Saw J.H."/>
            <person name="Jorgensen S.L."/>
            <person name="Zaremba-Niedzwiedzka K."/>
            <person name="Martijn J."/>
            <person name="Lind A.E."/>
            <person name="van Eijk R."/>
            <person name="Schleper C."/>
            <person name="Guy L."/>
            <person name="Ettema T.J."/>
        </authorList>
    </citation>
    <scope>NUCLEOTIDE SEQUENCE</scope>
</reference>
<organism evidence="1">
    <name type="scientific">marine sediment metagenome</name>
    <dbReference type="NCBI Taxonomy" id="412755"/>
    <lineage>
        <taxon>unclassified sequences</taxon>
        <taxon>metagenomes</taxon>
        <taxon>ecological metagenomes</taxon>
    </lineage>
</organism>
<dbReference type="AlphaFoldDB" id="A0A0F9V2L3"/>
<comment type="caution">
    <text evidence="1">The sequence shown here is derived from an EMBL/GenBank/DDBJ whole genome shotgun (WGS) entry which is preliminary data.</text>
</comment>